<evidence type="ECO:0000256" key="3">
    <source>
        <dbReference type="PROSITE-ProRule" id="PRU00182"/>
    </source>
</evidence>
<dbReference type="Gene3D" id="3.10.290.10">
    <property type="entry name" value="RNA-binding S4 domain"/>
    <property type="match status" value="1"/>
</dbReference>
<accession>A0A3P3VYC4</accession>
<evidence type="ECO:0000256" key="1">
    <source>
        <dbReference type="ARBA" id="ARBA00022884"/>
    </source>
</evidence>
<dbReference type="PANTHER" id="PTHR32319">
    <property type="entry name" value="BACTERIAL HEMOLYSIN-LIKE PROTEIN"/>
    <property type="match status" value="1"/>
</dbReference>
<comment type="caution">
    <text evidence="6">The sequence shown here is derived from an EMBL/GenBank/DDBJ whole genome shotgun (WGS) entry which is preliminary data.</text>
</comment>
<dbReference type="InterPro" id="IPR029063">
    <property type="entry name" value="SAM-dependent_MTases_sf"/>
</dbReference>
<feature type="domain" description="RNA-binding S4" evidence="5">
    <location>
        <begin position="6"/>
        <end position="70"/>
    </location>
</feature>
<dbReference type="InterPro" id="IPR036986">
    <property type="entry name" value="S4_RNA-bd_sf"/>
</dbReference>
<organism evidence="6 7">
    <name type="scientific">Gulosibacter macacae</name>
    <dbReference type="NCBI Taxonomy" id="2488791"/>
    <lineage>
        <taxon>Bacteria</taxon>
        <taxon>Bacillati</taxon>
        <taxon>Actinomycetota</taxon>
        <taxon>Actinomycetes</taxon>
        <taxon>Micrococcales</taxon>
        <taxon>Microbacteriaceae</taxon>
        <taxon>Gulosibacter</taxon>
    </lineage>
</organism>
<name>A0A3P3VYC4_9MICO</name>
<gene>
    <name evidence="6" type="ORF">EG850_12475</name>
</gene>
<keyword evidence="1 3" id="KW-0694">RNA-binding</keyword>
<dbReference type="SUPFAM" id="SSF53335">
    <property type="entry name" value="S-adenosyl-L-methionine-dependent methyltransferases"/>
    <property type="match status" value="1"/>
</dbReference>
<evidence type="ECO:0000256" key="4">
    <source>
        <dbReference type="SAM" id="MobiDB-lite"/>
    </source>
</evidence>
<feature type="region of interest" description="Disordered" evidence="4">
    <location>
        <begin position="259"/>
        <end position="291"/>
    </location>
</feature>
<evidence type="ECO:0000256" key="2">
    <source>
        <dbReference type="ARBA" id="ARBA00029460"/>
    </source>
</evidence>
<dbReference type="Proteomes" id="UP000274391">
    <property type="component" value="Unassembled WGS sequence"/>
</dbReference>
<dbReference type="InterPro" id="IPR002877">
    <property type="entry name" value="RNA_MeTrfase_FtsJ_dom"/>
</dbReference>
<dbReference type="AlphaFoldDB" id="A0A3P3VYC4"/>
<dbReference type="PIRSF" id="PIRSF005578">
    <property type="entry name" value="TlyA"/>
    <property type="match status" value="1"/>
</dbReference>
<comment type="similarity">
    <text evidence="2">Belongs to the TlyA family.</text>
</comment>
<protein>
    <submittedName>
        <fullName evidence="6">TlyA family RNA methyltransferase</fullName>
    </submittedName>
</protein>
<keyword evidence="7" id="KW-1185">Reference proteome</keyword>
<keyword evidence="6" id="KW-0808">Transferase</keyword>
<dbReference type="EMBL" id="RQVS01000022">
    <property type="protein sequence ID" value="RRJ85673.1"/>
    <property type="molecule type" value="Genomic_DNA"/>
</dbReference>
<dbReference type="GO" id="GO:0003723">
    <property type="term" value="F:RNA binding"/>
    <property type="evidence" value="ECO:0007669"/>
    <property type="project" value="UniProtKB-KW"/>
</dbReference>
<reference evidence="6 7" key="1">
    <citation type="submission" date="2018-11" db="EMBL/GenBank/DDBJ databases">
        <title>YIM 102482-1 draft genome.</title>
        <authorList>
            <person name="Li G."/>
            <person name="Jiang Y."/>
        </authorList>
    </citation>
    <scope>NUCLEOTIDE SEQUENCE [LARGE SCALE GENOMIC DNA]</scope>
    <source>
        <strain evidence="6 7">YIM 102482-1</strain>
    </source>
</reference>
<evidence type="ECO:0000313" key="6">
    <source>
        <dbReference type="EMBL" id="RRJ85673.1"/>
    </source>
</evidence>
<dbReference type="InterPro" id="IPR047048">
    <property type="entry name" value="TlyA"/>
</dbReference>
<proteinExistence type="inferred from homology"/>
<dbReference type="PANTHER" id="PTHR32319:SF0">
    <property type="entry name" value="BACTERIAL HEMOLYSIN-LIKE PROTEIN"/>
    <property type="match status" value="1"/>
</dbReference>
<dbReference type="GO" id="GO:0008168">
    <property type="term" value="F:methyltransferase activity"/>
    <property type="evidence" value="ECO:0007669"/>
    <property type="project" value="UniProtKB-KW"/>
</dbReference>
<dbReference type="InterPro" id="IPR002942">
    <property type="entry name" value="S4_RNA-bd"/>
</dbReference>
<dbReference type="Pfam" id="PF01479">
    <property type="entry name" value="S4"/>
    <property type="match status" value="1"/>
</dbReference>
<dbReference type="OrthoDB" id="9784736at2"/>
<dbReference type="SUPFAM" id="SSF55174">
    <property type="entry name" value="Alpha-L RNA-binding motif"/>
    <property type="match status" value="1"/>
</dbReference>
<dbReference type="CDD" id="cd00165">
    <property type="entry name" value="S4"/>
    <property type="match status" value="1"/>
</dbReference>
<dbReference type="InterPro" id="IPR004538">
    <property type="entry name" value="Hemolysin_A/TlyA"/>
</dbReference>
<dbReference type="Gene3D" id="3.40.50.150">
    <property type="entry name" value="Vaccinia Virus protein VP39"/>
    <property type="match status" value="1"/>
</dbReference>
<dbReference type="PROSITE" id="PS50889">
    <property type="entry name" value="S4"/>
    <property type="match status" value="1"/>
</dbReference>
<evidence type="ECO:0000259" key="5">
    <source>
        <dbReference type="SMART" id="SM00363"/>
    </source>
</evidence>
<sequence length="291" mass="31263">MASVTERLDHALASRRLARSRTAAARLIADGQVEVNGKVVVKAARTVSDADQLRVREALAYVSRSAEKLLVALDEFEIDPSGRVAIDFGASTGGFTQVLLERGASEVIALDVGHDQLAPILRSDVRVTNIEGENARYLDATKLDRRIRAERGDRPALTSADIGLVVGDISFISLRHIVPAMRASVPQLRDAVLLVKPQFEVGRTQISGGIVRDAAVAADAAIDVVREATECGLALAGFVRSPITGTHGNREFLAWFRPDDSSDGESGRAPVNRNQQQWEDHIRSTVAGGTA</sequence>
<evidence type="ECO:0000313" key="7">
    <source>
        <dbReference type="Proteomes" id="UP000274391"/>
    </source>
</evidence>
<dbReference type="GO" id="GO:0032259">
    <property type="term" value="P:methylation"/>
    <property type="evidence" value="ECO:0007669"/>
    <property type="project" value="UniProtKB-KW"/>
</dbReference>
<dbReference type="SMART" id="SM00363">
    <property type="entry name" value="S4"/>
    <property type="match status" value="1"/>
</dbReference>
<keyword evidence="6" id="KW-0489">Methyltransferase</keyword>
<dbReference type="Pfam" id="PF01728">
    <property type="entry name" value="FtsJ"/>
    <property type="match status" value="1"/>
</dbReference>